<protein>
    <submittedName>
        <fullName evidence="3">Acyltransferase</fullName>
    </submittedName>
</protein>
<dbReference type="InterPro" id="IPR002656">
    <property type="entry name" value="Acyl_transf_3_dom"/>
</dbReference>
<keyword evidence="4" id="KW-1185">Reference proteome</keyword>
<feature type="transmembrane region" description="Helical" evidence="1">
    <location>
        <begin position="268"/>
        <end position="290"/>
    </location>
</feature>
<dbReference type="PANTHER" id="PTHR23028:SF53">
    <property type="entry name" value="ACYL_TRANSF_3 DOMAIN-CONTAINING PROTEIN"/>
    <property type="match status" value="1"/>
</dbReference>
<feature type="transmembrane region" description="Helical" evidence="1">
    <location>
        <begin position="302"/>
        <end position="322"/>
    </location>
</feature>
<feature type="transmembrane region" description="Helical" evidence="1">
    <location>
        <begin position="44"/>
        <end position="66"/>
    </location>
</feature>
<dbReference type="RefSeq" id="WP_227477525.1">
    <property type="nucleotide sequence ID" value="NZ_JAFMPT010000014.1"/>
</dbReference>
<evidence type="ECO:0000259" key="2">
    <source>
        <dbReference type="Pfam" id="PF01757"/>
    </source>
</evidence>
<evidence type="ECO:0000256" key="1">
    <source>
        <dbReference type="SAM" id="Phobius"/>
    </source>
</evidence>
<proteinExistence type="predicted"/>
<reference evidence="4" key="1">
    <citation type="submission" date="2021-03" db="EMBL/GenBank/DDBJ databases">
        <title>Genome of Cognatishimia sp. F0-27.</title>
        <authorList>
            <person name="Ping X."/>
        </authorList>
    </citation>
    <scope>NUCLEOTIDE SEQUENCE [LARGE SCALE GENOMIC DNA]</scope>
    <source>
        <strain evidence="4">E313</strain>
    </source>
</reference>
<accession>A0ABS8EP90</accession>
<dbReference type="InterPro" id="IPR050879">
    <property type="entry name" value="Acyltransferase_3"/>
</dbReference>
<dbReference type="GO" id="GO:0016746">
    <property type="term" value="F:acyltransferase activity"/>
    <property type="evidence" value="ECO:0007669"/>
    <property type="project" value="UniProtKB-KW"/>
</dbReference>
<dbReference type="PANTHER" id="PTHR23028">
    <property type="entry name" value="ACETYLTRANSFERASE"/>
    <property type="match status" value="1"/>
</dbReference>
<feature type="transmembrane region" description="Helical" evidence="1">
    <location>
        <begin position="334"/>
        <end position="356"/>
    </location>
</feature>
<keyword evidence="1" id="KW-0472">Membrane</keyword>
<comment type="caution">
    <text evidence="3">The sequence shown here is derived from an EMBL/GenBank/DDBJ whole genome shotgun (WGS) entry which is preliminary data.</text>
</comment>
<keyword evidence="3" id="KW-0012">Acyltransferase</keyword>
<gene>
    <name evidence="3" type="ORF">J1C55_10575</name>
</gene>
<feature type="transmembrane region" description="Helical" evidence="1">
    <location>
        <begin position="208"/>
        <end position="225"/>
    </location>
</feature>
<sequence length="365" mass="43482">MLESRQRIYGLDLIRALAIILVIVSHCTYILPEFNLQLTRAIRLLGATGVDIFFVLSGYLIGGLLIRNLETGKTRFKDLFYFWKRRWLRTLPNYFVVLILNILILIFLGADLVENLWLYIPFFQNFTNAHPDFFTEAWSLSIEEYAYIILPLIIYVILNLRKYKDPVKCFFYTTLVVIIVLFILKIKFYNTTYLSSYSEWSSMFRKVVIYRLDTIYIGFILVYFNKTFSQFLRKNKTALLLLGVFIFVGLHLLIIINNYQPETHLLFYSYIYLIAISISIALVFPFVIYLKSQERIRPLIQYISIRSYAIYLINYSLVLLTLKRFFNSSLMTLFLYIMLTIVLSELLFRYVELAFLKYRDRKFPK</sequence>
<name>A0ABS8EP90_9FLAO</name>
<keyword evidence="1" id="KW-0812">Transmembrane</keyword>
<dbReference type="Pfam" id="PF01757">
    <property type="entry name" value="Acyl_transf_3"/>
    <property type="match status" value="1"/>
</dbReference>
<feature type="transmembrane region" description="Helical" evidence="1">
    <location>
        <begin position="137"/>
        <end position="158"/>
    </location>
</feature>
<feature type="transmembrane region" description="Helical" evidence="1">
    <location>
        <begin position="87"/>
        <end position="110"/>
    </location>
</feature>
<keyword evidence="1" id="KW-1133">Transmembrane helix</keyword>
<reference evidence="4" key="2">
    <citation type="submission" date="2023-07" db="EMBL/GenBank/DDBJ databases">
        <title>Genome of Winogradskyella sp. E313.</title>
        <authorList>
            <person name="Zhou Y."/>
        </authorList>
    </citation>
    <scope>NUCLEOTIDE SEQUENCE [LARGE SCALE GENOMIC DNA]</scope>
    <source>
        <strain evidence="4">E313</strain>
    </source>
</reference>
<feature type="domain" description="Acyltransferase 3" evidence="2">
    <location>
        <begin position="8"/>
        <end position="346"/>
    </location>
</feature>
<feature type="transmembrane region" description="Helical" evidence="1">
    <location>
        <begin position="170"/>
        <end position="188"/>
    </location>
</feature>
<evidence type="ECO:0000313" key="3">
    <source>
        <dbReference type="EMBL" id="MCC1485034.1"/>
    </source>
</evidence>
<dbReference type="EMBL" id="JAFMPT010000014">
    <property type="protein sequence ID" value="MCC1485034.1"/>
    <property type="molecule type" value="Genomic_DNA"/>
</dbReference>
<dbReference type="Proteomes" id="UP000778797">
    <property type="component" value="Unassembled WGS sequence"/>
</dbReference>
<evidence type="ECO:0000313" key="4">
    <source>
        <dbReference type="Proteomes" id="UP000778797"/>
    </source>
</evidence>
<feature type="transmembrane region" description="Helical" evidence="1">
    <location>
        <begin position="237"/>
        <end position="256"/>
    </location>
</feature>
<organism evidence="3 4">
    <name type="scientific">Winogradskyella immobilis</name>
    <dbReference type="NCBI Taxonomy" id="2816852"/>
    <lineage>
        <taxon>Bacteria</taxon>
        <taxon>Pseudomonadati</taxon>
        <taxon>Bacteroidota</taxon>
        <taxon>Flavobacteriia</taxon>
        <taxon>Flavobacteriales</taxon>
        <taxon>Flavobacteriaceae</taxon>
        <taxon>Winogradskyella</taxon>
    </lineage>
</organism>
<keyword evidence="3" id="KW-0808">Transferase</keyword>
<feature type="transmembrane region" description="Helical" evidence="1">
    <location>
        <begin position="12"/>
        <end position="32"/>
    </location>
</feature>